<dbReference type="AlphaFoldDB" id="A0AAD7GJU0"/>
<keyword evidence="2" id="KW-1185">Reference proteome</keyword>
<comment type="caution">
    <text evidence="1">The sequence shown here is derived from an EMBL/GenBank/DDBJ whole genome shotgun (WGS) entry which is preliminary data.</text>
</comment>
<reference evidence="1" key="1">
    <citation type="submission" date="2023-03" db="EMBL/GenBank/DDBJ databases">
        <title>Massive genome expansion in bonnet fungi (Mycena s.s.) driven by repeated elements and novel gene families across ecological guilds.</title>
        <authorList>
            <consortium name="Lawrence Berkeley National Laboratory"/>
            <person name="Harder C.B."/>
            <person name="Miyauchi S."/>
            <person name="Viragh M."/>
            <person name="Kuo A."/>
            <person name="Thoen E."/>
            <person name="Andreopoulos B."/>
            <person name="Lu D."/>
            <person name="Skrede I."/>
            <person name="Drula E."/>
            <person name="Henrissat B."/>
            <person name="Morin E."/>
            <person name="Kohler A."/>
            <person name="Barry K."/>
            <person name="LaButti K."/>
            <person name="Morin E."/>
            <person name="Salamov A."/>
            <person name="Lipzen A."/>
            <person name="Mereny Z."/>
            <person name="Hegedus B."/>
            <person name="Baldrian P."/>
            <person name="Stursova M."/>
            <person name="Weitz H."/>
            <person name="Taylor A."/>
            <person name="Grigoriev I.V."/>
            <person name="Nagy L.G."/>
            <person name="Martin F."/>
            <person name="Kauserud H."/>
        </authorList>
    </citation>
    <scope>NUCLEOTIDE SEQUENCE</scope>
    <source>
        <strain evidence="1">CBHHK067</strain>
    </source>
</reference>
<sequence length="333" mass="36888">MSSFSYYDMYGRRAPKISDHSFCCPKPSCGRTLKLALCTTGWHATQFYLKCYSPAHTPPFWYFFPKGQVPAASIVARLAAAPCRRRLQPTVPVPTAETMTCAHNGCGDGHINKLCSSRRCKKHCLELNHNCRCHHPPPPKPLLLPALSGVSLSAINAIEHNAKAKAAEQTFILVTWTRNNKPAFVQAIQGCPLWPLWTRGGDEPYKCYSSSYRTWMHVPASYVHKLSGEPLFVRTIGVNGSDEEFQLHCLLTHNKLELYIYSLSTPSIRRTYQASSMSTSSFPPSSASLSCLHQSSSSASTSITSIPKKVGKHNIICIESSDDDDGEVFFVGQ</sequence>
<accession>A0AAD7GJU0</accession>
<proteinExistence type="predicted"/>
<evidence type="ECO:0000313" key="1">
    <source>
        <dbReference type="EMBL" id="KAJ7691318.1"/>
    </source>
</evidence>
<dbReference type="Proteomes" id="UP001221757">
    <property type="component" value="Unassembled WGS sequence"/>
</dbReference>
<gene>
    <name evidence="1" type="ORF">B0H17DRAFT_1133840</name>
</gene>
<protein>
    <submittedName>
        <fullName evidence="1">Uncharacterized protein</fullName>
    </submittedName>
</protein>
<evidence type="ECO:0000313" key="2">
    <source>
        <dbReference type="Proteomes" id="UP001221757"/>
    </source>
</evidence>
<name>A0AAD7GJU0_MYCRO</name>
<organism evidence="1 2">
    <name type="scientific">Mycena rosella</name>
    <name type="common">Pink bonnet</name>
    <name type="synonym">Agaricus rosellus</name>
    <dbReference type="NCBI Taxonomy" id="1033263"/>
    <lineage>
        <taxon>Eukaryota</taxon>
        <taxon>Fungi</taxon>
        <taxon>Dikarya</taxon>
        <taxon>Basidiomycota</taxon>
        <taxon>Agaricomycotina</taxon>
        <taxon>Agaricomycetes</taxon>
        <taxon>Agaricomycetidae</taxon>
        <taxon>Agaricales</taxon>
        <taxon>Marasmiineae</taxon>
        <taxon>Mycenaceae</taxon>
        <taxon>Mycena</taxon>
    </lineage>
</organism>
<dbReference type="EMBL" id="JARKIE010000059">
    <property type="protein sequence ID" value="KAJ7691318.1"/>
    <property type="molecule type" value="Genomic_DNA"/>
</dbReference>